<feature type="domain" description="Thioredoxin" evidence="5">
    <location>
        <begin position="246"/>
        <end position="402"/>
    </location>
</feature>
<dbReference type="InterPro" id="IPR050553">
    <property type="entry name" value="Thioredoxin_ResA/DsbE_sf"/>
</dbReference>
<organism evidence="6 7">
    <name type="scientific">Belliella pelovolcani</name>
    <dbReference type="NCBI Taxonomy" id="529505"/>
    <lineage>
        <taxon>Bacteria</taxon>
        <taxon>Pseudomonadati</taxon>
        <taxon>Bacteroidota</taxon>
        <taxon>Cytophagia</taxon>
        <taxon>Cytophagales</taxon>
        <taxon>Cyclobacteriaceae</taxon>
        <taxon>Belliella</taxon>
    </lineage>
</organism>
<reference evidence="7" key="1">
    <citation type="submission" date="2017-01" db="EMBL/GenBank/DDBJ databases">
        <authorList>
            <person name="Varghese N."/>
            <person name="Submissions S."/>
        </authorList>
    </citation>
    <scope>NUCLEOTIDE SEQUENCE [LARGE SCALE GENOMIC DNA]</scope>
    <source>
        <strain evidence="7">DSM 46698</strain>
    </source>
</reference>
<keyword evidence="2" id="KW-0201">Cytochrome c-type biogenesis</keyword>
<dbReference type="SUPFAM" id="SSF52833">
    <property type="entry name" value="Thioredoxin-like"/>
    <property type="match status" value="1"/>
</dbReference>
<evidence type="ECO:0000256" key="2">
    <source>
        <dbReference type="ARBA" id="ARBA00022748"/>
    </source>
</evidence>
<comment type="subcellular location">
    <subcellularLocation>
        <location evidence="1">Cell envelope</location>
    </subcellularLocation>
</comment>
<dbReference type="OrthoDB" id="616241at2"/>
<accession>A0A1N7M324</accession>
<dbReference type="PROSITE" id="PS51257">
    <property type="entry name" value="PROKAR_LIPOPROTEIN"/>
    <property type="match status" value="1"/>
</dbReference>
<dbReference type="Gene3D" id="3.40.30.10">
    <property type="entry name" value="Glutaredoxin"/>
    <property type="match status" value="1"/>
</dbReference>
<evidence type="ECO:0000313" key="6">
    <source>
        <dbReference type="EMBL" id="SIS80515.1"/>
    </source>
</evidence>
<dbReference type="GO" id="GO:0016491">
    <property type="term" value="F:oxidoreductase activity"/>
    <property type="evidence" value="ECO:0007669"/>
    <property type="project" value="InterPro"/>
</dbReference>
<evidence type="ECO:0000313" key="7">
    <source>
        <dbReference type="Proteomes" id="UP000186026"/>
    </source>
</evidence>
<dbReference type="Pfam" id="PF08534">
    <property type="entry name" value="Redoxin"/>
    <property type="match status" value="1"/>
</dbReference>
<dbReference type="Proteomes" id="UP000186026">
    <property type="component" value="Unassembled WGS sequence"/>
</dbReference>
<evidence type="ECO:0000256" key="1">
    <source>
        <dbReference type="ARBA" id="ARBA00004196"/>
    </source>
</evidence>
<dbReference type="PROSITE" id="PS51352">
    <property type="entry name" value="THIOREDOXIN_2"/>
    <property type="match status" value="1"/>
</dbReference>
<dbReference type="PANTHER" id="PTHR42852:SF6">
    <property type="entry name" value="THIOL:DISULFIDE INTERCHANGE PROTEIN DSBE"/>
    <property type="match status" value="1"/>
</dbReference>
<evidence type="ECO:0000259" key="5">
    <source>
        <dbReference type="PROSITE" id="PS51352"/>
    </source>
</evidence>
<evidence type="ECO:0000256" key="4">
    <source>
        <dbReference type="ARBA" id="ARBA00023284"/>
    </source>
</evidence>
<sequence>MKNIRLLILATIIITAACNTSKNDSTTDLSGIWHAELDMAPDVLPFGLELIQSGEKWRAVLINAEERLEIEGIRVSSDSVWIPLGIFDSDIKAVITATGELKGSYIRNYASDYIMPFSASKSSERKRFNTSEPPSTDFSGRWKTVFQDNSGKTYEAIAVLDQAGDRITGTFLTALGDYRFLEGNVSGDTFYLSAFDGSHAFFFQGDVLEDGSMQGRFRSGPRYQETFIAVRDEEFELPDAGSLTYLKEGYETLEFSFPDTDGKMVSMQDEQFKDKVVLVQLFGTWCPNCMDETKYLAPWYEQNKDRGIEIIGLAFESKPEFDYASKRVKNAAERLGANYTFLIAGVSNKEKASEALPALNSVVAFPTLIYIDRQGKVRHIHTGFNGPGTGGLYDRWIEEHESLVNGLLGEG</sequence>
<keyword evidence="4" id="KW-0676">Redox-active center</keyword>
<dbReference type="PANTHER" id="PTHR42852">
    <property type="entry name" value="THIOL:DISULFIDE INTERCHANGE PROTEIN DSBE"/>
    <property type="match status" value="1"/>
</dbReference>
<protein>
    <submittedName>
        <fullName evidence="6">Peroxiredoxin</fullName>
    </submittedName>
</protein>
<proteinExistence type="predicted"/>
<keyword evidence="3" id="KW-1015">Disulfide bond</keyword>
<dbReference type="InterPro" id="IPR013766">
    <property type="entry name" value="Thioredoxin_domain"/>
</dbReference>
<dbReference type="GO" id="GO:0017004">
    <property type="term" value="P:cytochrome complex assembly"/>
    <property type="evidence" value="ECO:0007669"/>
    <property type="project" value="UniProtKB-KW"/>
</dbReference>
<dbReference type="CDD" id="cd02966">
    <property type="entry name" value="TlpA_like_family"/>
    <property type="match status" value="1"/>
</dbReference>
<gene>
    <name evidence="6" type="ORF">SAMN05421761_10552</name>
</gene>
<keyword evidence="7" id="KW-1185">Reference proteome</keyword>
<dbReference type="STRING" id="529505.SAMN05421761_10552"/>
<name>A0A1N7M324_9BACT</name>
<evidence type="ECO:0000256" key="3">
    <source>
        <dbReference type="ARBA" id="ARBA00023157"/>
    </source>
</evidence>
<dbReference type="InterPro" id="IPR036249">
    <property type="entry name" value="Thioredoxin-like_sf"/>
</dbReference>
<dbReference type="AlphaFoldDB" id="A0A1N7M324"/>
<dbReference type="RefSeq" id="WP_076500033.1">
    <property type="nucleotide sequence ID" value="NZ_FTOP01000005.1"/>
</dbReference>
<dbReference type="GO" id="GO:0030313">
    <property type="term" value="C:cell envelope"/>
    <property type="evidence" value="ECO:0007669"/>
    <property type="project" value="UniProtKB-SubCell"/>
</dbReference>
<dbReference type="EMBL" id="FTOP01000005">
    <property type="protein sequence ID" value="SIS80515.1"/>
    <property type="molecule type" value="Genomic_DNA"/>
</dbReference>
<dbReference type="InterPro" id="IPR013740">
    <property type="entry name" value="Redoxin"/>
</dbReference>